<protein>
    <submittedName>
        <fullName evidence="2">Uncharacterized protein</fullName>
    </submittedName>
</protein>
<name>A0A0B2W188_TOXCA</name>
<evidence type="ECO:0000313" key="2">
    <source>
        <dbReference type="EMBL" id="KHN87414.1"/>
    </source>
</evidence>
<comment type="caution">
    <text evidence="2">The sequence shown here is derived from an EMBL/GenBank/DDBJ whole genome shotgun (WGS) entry which is preliminary data.</text>
</comment>
<evidence type="ECO:0000313" key="3">
    <source>
        <dbReference type="Proteomes" id="UP000031036"/>
    </source>
</evidence>
<gene>
    <name evidence="2" type="ORF">Tcan_12404</name>
</gene>
<accession>A0A0B2W188</accession>
<reference evidence="2 3" key="1">
    <citation type="submission" date="2014-11" db="EMBL/GenBank/DDBJ databases">
        <title>Genetic blueprint of the zoonotic pathogen Toxocara canis.</title>
        <authorList>
            <person name="Zhu X.-Q."/>
            <person name="Korhonen P.K."/>
            <person name="Cai H."/>
            <person name="Young N.D."/>
            <person name="Nejsum P."/>
            <person name="von Samson-Himmelstjerna G."/>
            <person name="Boag P.R."/>
            <person name="Tan P."/>
            <person name="Li Q."/>
            <person name="Min J."/>
            <person name="Yang Y."/>
            <person name="Wang X."/>
            <person name="Fang X."/>
            <person name="Hall R.S."/>
            <person name="Hofmann A."/>
            <person name="Sternberg P.W."/>
            <person name="Jex A.R."/>
            <person name="Gasser R.B."/>
        </authorList>
    </citation>
    <scope>NUCLEOTIDE SEQUENCE [LARGE SCALE GENOMIC DNA]</scope>
    <source>
        <strain evidence="2">PN_DK_2014</strain>
    </source>
</reference>
<proteinExistence type="predicted"/>
<sequence>MGGVGTGMEARWKNEDDATQQLKIHLNKRQFKYMRTALFTCGTRVMKHQSPNWKPDANSKLGINSKVSLNSEPGLSPKLGFYSKPYRNPKLNPISKRGLNSEPGLTLKLGLKSKPDANVEPGVKLEKPPQPENRP</sequence>
<organism evidence="2 3">
    <name type="scientific">Toxocara canis</name>
    <name type="common">Canine roundworm</name>
    <dbReference type="NCBI Taxonomy" id="6265"/>
    <lineage>
        <taxon>Eukaryota</taxon>
        <taxon>Metazoa</taxon>
        <taxon>Ecdysozoa</taxon>
        <taxon>Nematoda</taxon>
        <taxon>Chromadorea</taxon>
        <taxon>Rhabditida</taxon>
        <taxon>Spirurina</taxon>
        <taxon>Ascaridomorpha</taxon>
        <taxon>Ascaridoidea</taxon>
        <taxon>Toxocaridae</taxon>
        <taxon>Toxocara</taxon>
    </lineage>
</organism>
<feature type="region of interest" description="Disordered" evidence="1">
    <location>
        <begin position="47"/>
        <end position="135"/>
    </location>
</feature>
<feature type="compositionally biased region" description="Polar residues" evidence="1">
    <location>
        <begin position="61"/>
        <end position="73"/>
    </location>
</feature>
<dbReference type="AlphaFoldDB" id="A0A0B2W188"/>
<dbReference type="EMBL" id="JPKZ01000432">
    <property type="protein sequence ID" value="KHN87414.1"/>
    <property type="molecule type" value="Genomic_DNA"/>
</dbReference>
<evidence type="ECO:0000256" key="1">
    <source>
        <dbReference type="SAM" id="MobiDB-lite"/>
    </source>
</evidence>
<keyword evidence="3" id="KW-1185">Reference proteome</keyword>
<dbReference type="Proteomes" id="UP000031036">
    <property type="component" value="Unassembled WGS sequence"/>
</dbReference>
<feature type="compositionally biased region" description="Basic and acidic residues" evidence="1">
    <location>
        <begin position="113"/>
        <end position="135"/>
    </location>
</feature>